<keyword evidence="2" id="KW-1185">Reference proteome</keyword>
<evidence type="ECO:0000313" key="2">
    <source>
        <dbReference type="Proteomes" id="UP000673691"/>
    </source>
</evidence>
<evidence type="ECO:0000313" key="1">
    <source>
        <dbReference type="EMBL" id="KAG5456012.1"/>
    </source>
</evidence>
<reference evidence="1 2" key="1">
    <citation type="journal article" name="Sci. Rep.">
        <title>Genome-scale phylogenetic analyses confirm Olpidium as the closest living zoosporic fungus to the non-flagellated, terrestrial fungi.</title>
        <authorList>
            <person name="Chang Y."/>
            <person name="Rochon D."/>
            <person name="Sekimoto S."/>
            <person name="Wang Y."/>
            <person name="Chovatia M."/>
            <person name="Sandor L."/>
            <person name="Salamov A."/>
            <person name="Grigoriev I.V."/>
            <person name="Stajich J.E."/>
            <person name="Spatafora J.W."/>
        </authorList>
    </citation>
    <scope>NUCLEOTIDE SEQUENCE [LARGE SCALE GENOMIC DNA]</scope>
    <source>
        <strain evidence="1">S191</strain>
    </source>
</reference>
<protein>
    <submittedName>
        <fullName evidence="1">Uncharacterized protein</fullName>
    </submittedName>
</protein>
<dbReference type="Proteomes" id="UP000673691">
    <property type="component" value="Unassembled WGS sequence"/>
</dbReference>
<gene>
    <name evidence="1" type="ORF">BJ554DRAFT_4363</name>
</gene>
<dbReference type="AlphaFoldDB" id="A0A8H7ZMU1"/>
<comment type="caution">
    <text evidence="1">The sequence shown here is derived from an EMBL/GenBank/DDBJ whole genome shotgun (WGS) entry which is preliminary data.</text>
</comment>
<proteinExistence type="predicted"/>
<sequence>SRKRQREPEDSATKGRKVYVKQACTTCKASHVACDADRPCQRFSLYLFFHIFCLFHLPRFQVASCFPQTLYCFVRRIISFDVDDLVMTSRPLSISFHIIFSW</sequence>
<accession>A0A8H7ZMU1</accession>
<dbReference type="EMBL" id="JAEFCI010012422">
    <property type="protein sequence ID" value="KAG5456012.1"/>
    <property type="molecule type" value="Genomic_DNA"/>
</dbReference>
<name>A0A8H7ZMU1_9FUNG</name>
<dbReference type="OrthoDB" id="1555531at2759"/>
<feature type="non-terminal residue" evidence="1">
    <location>
        <position position="1"/>
    </location>
</feature>
<organism evidence="1 2">
    <name type="scientific">Olpidium bornovanus</name>
    <dbReference type="NCBI Taxonomy" id="278681"/>
    <lineage>
        <taxon>Eukaryota</taxon>
        <taxon>Fungi</taxon>
        <taxon>Fungi incertae sedis</taxon>
        <taxon>Olpidiomycota</taxon>
        <taxon>Olpidiomycotina</taxon>
        <taxon>Olpidiomycetes</taxon>
        <taxon>Olpidiales</taxon>
        <taxon>Olpidiaceae</taxon>
        <taxon>Olpidium</taxon>
    </lineage>
</organism>